<dbReference type="KEGG" id="sre:PTSG_09108"/>
<keyword evidence="6" id="KW-1185">Reference proteome</keyword>
<dbReference type="PROSITE" id="PS50005">
    <property type="entry name" value="TPR"/>
    <property type="match status" value="5"/>
</dbReference>
<dbReference type="STRING" id="946362.F2UMR3"/>
<feature type="repeat" description="TPR" evidence="3">
    <location>
        <begin position="608"/>
        <end position="641"/>
    </location>
</feature>
<protein>
    <submittedName>
        <fullName evidence="5">Mbre TPR repeat protein</fullName>
    </submittedName>
</protein>
<dbReference type="SMART" id="SM00028">
    <property type="entry name" value="TPR"/>
    <property type="match status" value="8"/>
</dbReference>
<dbReference type="Pfam" id="PF13374">
    <property type="entry name" value="TPR_10"/>
    <property type="match status" value="2"/>
</dbReference>
<dbReference type="PANTHER" id="PTHR45641">
    <property type="entry name" value="TETRATRICOPEPTIDE REPEAT PROTEIN (AFU_ORTHOLOGUE AFUA_6G03870)"/>
    <property type="match status" value="1"/>
</dbReference>
<evidence type="ECO:0000256" key="2">
    <source>
        <dbReference type="ARBA" id="ARBA00022803"/>
    </source>
</evidence>
<name>F2UMR3_SALR5</name>
<accession>F2UMR3</accession>
<proteinExistence type="predicted"/>
<dbReference type="RefSeq" id="XP_004989361.1">
    <property type="nucleotide sequence ID" value="XM_004989304.1"/>
</dbReference>
<evidence type="ECO:0000256" key="4">
    <source>
        <dbReference type="SAM" id="MobiDB-lite"/>
    </source>
</evidence>
<feature type="compositionally biased region" description="Acidic residues" evidence="4">
    <location>
        <begin position="55"/>
        <end position="65"/>
    </location>
</feature>
<dbReference type="GeneID" id="16069899"/>
<dbReference type="Gene3D" id="1.25.40.10">
    <property type="entry name" value="Tetratricopeptide repeat domain"/>
    <property type="match status" value="2"/>
</dbReference>
<dbReference type="eggNOG" id="KOG1840">
    <property type="taxonomic scope" value="Eukaryota"/>
</dbReference>
<dbReference type="EMBL" id="GL832983">
    <property type="protein sequence ID" value="EGD78412.1"/>
    <property type="molecule type" value="Genomic_DNA"/>
</dbReference>
<feature type="region of interest" description="Disordered" evidence="4">
    <location>
        <begin position="1"/>
        <end position="69"/>
    </location>
</feature>
<feature type="repeat" description="TPR" evidence="3">
    <location>
        <begin position="482"/>
        <end position="515"/>
    </location>
</feature>
<dbReference type="Proteomes" id="UP000007799">
    <property type="component" value="Unassembled WGS sequence"/>
</dbReference>
<dbReference type="AlphaFoldDB" id="F2UMR3"/>
<evidence type="ECO:0000256" key="1">
    <source>
        <dbReference type="ARBA" id="ARBA00022737"/>
    </source>
</evidence>
<gene>
    <name evidence="5" type="ORF">PTSG_09108</name>
</gene>
<feature type="repeat" description="TPR" evidence="3">
    <location>
        <begin position="398"/>
        <end position="431"/>
    </location>
</feature>
<evidence type="ECO:0000313" key="6">
    <source>
        <dbReference type="Proteomes" id="UP000007799"/>
    </source>
</evidence>
<dbReference type="Pfam" id="PF13424">
    <property type="entry name" value="TPR_12"/>
    <property type="match status" value="3"/>
</dbReference>
<evidence type="ECO:0000313" key="5">
    <source>
        <dbReference type="EMBL" id="EGD78412.1"/>
    </source>
</evidence>
<reference evidence="5" key="1">
    <citation type="submission" date="2009-08" db="EMBL/GenBank/DDBJ databases">
        <title>Annotation of Salpingoeca rosetta.</title>
        <authorList>
            <consortium name="The Broad Institute Genome Sequencing Platform"/>
            <person name="Russ C."/>
            <person name="Cuomo C."/>
            <person name="Burger G."/>
            <person name="Gray M.W."/>
            <person name="Holland P.W.H."/>
            <person name="King N."/>
            <person name="Lang F.B.F."/>
            <person name="Roger A.J."/>
            <person name="Ruiz-Trillo I."/>
            <person name="Young S.K."/>
            <person name="Zeng Q."/>
            <person name="Gargeya S."/>
            <person name="Alvarado L."/>
            <person name="Berlin A."/>
            <person name="Chapman S.B."/>
            <person name="Chen Z."/>
            <person name="Freedman E."/>
            <person name="Gellesch M."/>
            <person name="Goldberg J."/>
            <person name="Griggs A."/>
            <person name="Gujja S."/>
            <person name="Heilman E."/>
            <person name="Heiman D."/>
            <person name="Howarth C."/>
            <person name="Mehta T."/>
            <person name="Neiman D."/>
            <person name="Pearson M."/>
            <person name="Roberts A."/>
            <person name="Saif S."/>
            <person name="Shea T."/>
            <person name="Shenoy N."/>
            <person name="Sisk P."/>
            <person name="Stolte C."/>
            <person name="Sykes S."/>
            <person name="White J."/>
            <person name="Yandava C."/>
            <person name="Haas B."/>
            <person name="Nusbaum C."/>
            <person name="Birren B."/>
        </authorList>
    </citation>
    <scope>NUCLEOTIDE SEQUENCE [LARGE SCALE GENOMIC DNA]</scope>
    <source>
        <strain evidence="5">ATCC 50818</strain>
    </source>
</reference>
<organism evidence="6">
    <name type="scientific">Salpingoeca rosetta (strain ATCC 50818 / BSB-021)</name>
    <dbReference type="NCBI Taxonomy" id="946362"/>
    <lineage>
        <taxon>Eukaryota</taxon>
        <taxon>Choanoflagellata</taxon>
        <taxon>Craspedida</taxon>
        <taxon>Salpingoecidae</taxon>
        <taxon>Salpingoeca</taxon>
    </lineage>
</organism>
<dbReference type="SUPFAM" id="SSF48452">
    <property type="entry name" value="TPR-like"/>
    <property type="match status" value="2"/>
</dbReference>
<dbReference type="InParanoid" id="F2UMR3"/>
<keyword evidence="1" id="KW-0677">Repeat</keyword>
<dbReference type="PROSITE" id="PS50293">
    <property type="entry name" value="TPR_REGION"/>
    <property type="match status" value="1"/>
</dbReference>
<sequence length="703" mass="77937">MFSCCRRHSSSTTRDPEPAEARQKGGELAASTAAVDVVNETPVSSTAKPQQPPTSEEEQQGDDGEDAKGVTQYQAHPAPTTSTTVSAEDEHAIRKEGVSPAGLRQFLADLKAAHPDTYQEMTTKEACDSVVIPRTKAKQCAYVDVMDSQHVGRKATVFVSHAWRYKIVDVIGTLLEFAGEQGEDDGEDEAQVFFWFDLFINNQNTDITANLPQEWWSTTFKKSIAAIGHVLLVLTPWHDPVPLTRAWCLWEIFCSASQEDVQLTIRLPNAQRDALKEAVLEDHEAVTDAMVRVQAERADAWDPKDKEMIFKAIEDGVGFLHLNKVVKDQMRNWCFSEMLSFVEPADDEQADTPQFARLCYYVGASLLKAGDFDHALPLLERALDACLRDYGPTHENVIAAYGAIGQVFKNKGEHDRAIECFEKILQIKLDTLGDKDPSTAATFHELGQVHSRKGEYDRAIHCYEQSLQIKLGTVGKTHPSTATTQASLGQVHSAKGEYDRAIQLFRQSLQITSAALGERHPETGTLYNCLAQTYNRKGEYGRAAEYYGEGLRIQVDTLGELHPSTASTFNELGVVLYNSGKYDRAIECFNKALHTYEDTLGKTHAQVATTCANLGQVFNSKGEADRAIHYYERSLHVKVEALGELHPSTAAAYLTVGVLYKNKGDTARARELIQHTVDIWTATVGPNHASTKAAREWLAELVD</sequence>
<dbReference type="InterPro" id="IPR011990">
    <property type="entry name" value="TPR-like_helical_dom_sf"/>
</dbReference>
<dbReference type="PANTHER" id="PTHR45641:SF1">
    <property type="entry name" value="AAA+ ATPASE DOMAIN-CONTAINING PROTEIN"/>
    <property type="match status" value="1"/>
</dbReference>
<keyword evidence="2 3" id="KW-0802">TPR repeat</keyword>
<feature type="compositionally biased region" description="Basic and acidic residues" evidence="4">
    <location>
        <begin position="14"/>
        <end position="25"/>
    </location>
</feature>
<dbReference type="InterPro" id="IPR019734">
    <property type="entry name" value="TPR_rpt"/>
</dbReference>
<feature type="repeat" description="TPR" evidence="3">
    <location>
        <begin position="566"/>
        <end position="599"/>
    </location>
</feature>
<dbReference type="OrthoDB" id="626167at2759"/>
<feature type="repeat" description="TPR" evidence="3">
    <location>
        <begin position="440"/>
        <end position="473"/>
    </location>
</feature>
<evidence type="ECO:0000256" key="3">
    <source>
        <dbReference type="PROSITE-ProRule" id="PRU00339"/>
    </source>
</evidence>